<feature type="compositionally biased region" description="Basic and acidic residues" evidence="12">
    <location>
        <begin position="98"/>
        <end position="115"/>
    </location>
</feature>
<dbReference type="GO" id="GO:0019432">
    <property type="term" value="P:triglyceride biosynthetic process"/>
    <property type="evidence" value="ECO:0007669"/>
    <property type="project" value="TreeGrafter"/>
</dbReference>
<evidence type="ECO:0000256" key="1">
    <source>
        <dbReference type="ARBA" id="ARBA00004477"/>
    </source>
</evidence>
<evidence type="ECO:0000256" key="3">
    <source>
        <dbReference type="ARBA" id="ARBA00009010"/>
    </source>
</evidence>
<evidence type="ECO:0000256" key="6">
    <source>
        <dbReference type="ARBA" id="ARBA00022692"/>
    </source>
</evidence>
<keyword evidence="15" id="KW-1185">Reference proteome</keyword>
<evidence type="ECO:0000256" key="8">
    <source>
        <dbReference type="ARBA" id="ARBA00022989"/>
    </source>
</evidence>
<evidence type="ECO:0000256" key="5">
    <source>
        <dbReference type="ARBA" id="ARBA00022679"/>
    </source>
</evidence>
<sequence length="450" mass="50925">MASNPSDIVVPPKGEYARNGDLLNGLSNGSKPNGGLDQKYKHVTAYGVLICLRCHDYRKQDLALGALLYALIPCHLFVAYTIESAAAYQANRVLARSKRNESSKPPQEDRGRERRERRATWHLIAFAHAINSTLCLGITTLVVYQHIHHPLIGTMCEMHAIVAWLKNISYALTNRDLRHSLLSHHSSSSLPELYSSCPYPRNITLGNLTYFWWAPTLVYQPVYPRTERVRWGFLAKRIAEVAALSTFIWIASVQYAVPVLRNSMDKIQSRDVVSVLERLMKLSTISLIIWLAGFFALFQSGLNALAEITRFGDREFYTDWWNSPSVGTYWRTWNKPVYSFMRRHIYSPLVARGWGTNIASFMVFLFSAILHELLVGIPTHNVIGVAFLGMLVQVPLIALTLPLEKMKGKNGKVLGNAIFWISFCLVGQPLAALLYFFAWQVKYGSVSPNF</sequence>
<dbReference type="InterPro" id="IPR014371">
    <property type="entry name" value="Oat_ACAT_DAG_ARE"/>
</dbReference>
<feature type="transmembrane region" description="Helical" evidence="13">
    <location>
        <begin position="62"/>
        <end position="82"/>
    </location>
</feature>
<evidence type="ECO:0000256" key="13">
    <source>
        <dbReference type="SAM" id="Phobius"/>
    </source>
</evidence>
<keyword evidence="7" id="KW-0256">Endoplasmic reticulum</keyword>
<evidence type="ECO:0000256" key="11">
    <source>
        <dbReference type="ARBA" id="ARBA00023568"/>
    </source>
</evidence>
<evidence type="ECO:0000256" key="12">
    <source>
        <dbReference type="SAM" id="MobiDB-lite"/>
    </source>
</evidence>
<comment type="subcellular location">
    <subcellularLocation>
        <location evidence="1">Endoplasmic reticulum membrane</location>
        <topology evidence="1">Multi-pass membrane protein</topology>
    </subcellularLocation>
</comment>
<dbReference type="EMBL" id="JAGHQL010000121">
    <property type="protein sequence ID" value="KAH0538153.1"/>
    <property type="molecule type" value="Genomic_DNA"/>
</dbReference>
<dbReference type="OrthoDB" id="10039049at2759"/>
<keyword evidence="6 13" id="KW-0812">Transmembrane</keyword>
<feature type="transmembrane region" description="Helical" evidence="13">
    <location>
        <begin position="413"/>
        <end position="438"/>
    </location>
</feature>
<keyword evidence="9 13" id="KW-0472">Membrane</keyword>
<name>A0A9P8KYQ2_9PEZI</name>
<feature type="transmembrane region" description="Helical" evidence="13">
    <location>
        <begin position="121"/>
        <end position="144"/>
    </location>
</feature>
<dbReference type="Proteomes" id="UP000698800">
    <property type="component" value="Unassembled WGS sequence"/>
</dbReference>
<dbReference type="InterPro" id="IPR004299">
    <property type="entry name" value="MBOAT_fam"/>
</dbReference>
<protein>
    <recommendedName>
        <fullName evidence="4">diacylglycerol O-acyltransferase</fullName>
        <ecNumber evidence="4">2.3.1.20</ecNumber>
    </recommendedName>
</protein>
<proteinExistence type="inferred from homology"/>
<gene>
    <name evidence="14" type="ORF">FGG08_005261</name>
</gene>
<evidence type="ECO:0000256" key="4">
    <source>
        <dbReference type="ARBA" id="ARBA00013244"/>
    </source>
</evidence>
<evidence type="ECO:0000256" key="2">
    <source>
        <dbReference type="ARBA" id="ARBA00005189"/>
    </source>
</evidence>
<feature type="transmembrane region" description="Helical" evidence="13">
    <location>
        <begin position="287"/>
        <end position="306"/>
    </location>
</feature>
<dbReference type="GO" id="GO:0004144">
    <property type="term" value="F:diacylglycerol O-acyltransferase activity"/>
    <property type="evidence" value="ECO:0007669"/>
    <property type="project" value="UniProtKB-EC"/>
</dbReference>
<keyword evidence="5" id="KW-0808">Transferase</keyword>
<feature type="transmembrane region" description="Helical" evidence="13">
    <location>
        <begin position="238"/>
        <end position="257"/>
    </location>
</feature>
<dbReference type="AlphaFoldDB" id="A0A9P8KYQ2"/>
<keyword evidence="8 13" id="KW-1133">Transmembrane helix</keyword>
<comment type="pathway">
    <text evidence="2">Lipid metabolism.</text>
</comment>
<organism evidence="14 15">
    <name type="scientific">Glutinoglossum americanum</name>
    <dbReference type="NCBI Taxonomy" id="1670608"/>
    <lineage>
        <taxon>Eukaryota</taxon>
        <taxon>Fungi</taxon>
        <taxon>Dikarya</taxon>
        <taxon>Ascomycota</taxon>
        <taxon>Pezizomycotina</taxon>
        <taxon>Geoglossomycetes</taxon>
        <taxon>Geoglossales</taxon>
        <taxon>Geoglossaceae</taxon>
        <taxon>Glutinoglossum</taxon>
    </lineage>
</organism>
<evidence type="ECO:0000256" key="10">
    <source>
        <dbReference type="ARBA" id="ARBA00023315"/>
    </source>
</evidence>
<dbReference type="PANTHER" id="PTHR10408:SF7">
    <property type="entry name" value="DIACYLGLYCEROL O-ACYLTRANSFERASE 1"/>
    <property type="match status" value="1"/>
</dbReference>
<feature type="transmembrane region" description="Helical" evidence="13">
    <location>
        <begin position="349"/>
        <end position="370"/>
    </location>
</feature>
<evidence type="ECO:0000256" key="9">
    <source>
        <dbReference type="ARBA" id="ARBA00023136"/>
    </source>
</evidence>
<evidence type="ECO:0000313" key="14">
    <source>
        <dbReference type="EMBL" id="KAH0538153.1"/>
    </source>
</evidence>
<evidence type="ECO:0000256" key="7">
    <source>
        <dbReference type="ARBA" id="ARBA00022824"/>
    </source>
</evidence>
<comment type="similarity">
    <text evidence="3">Belongs to the membrane-bound acyltransferase family. Sterol o-acyltransferase subfamily.</text>
</comment>
<feature type="region of interest" description="Disordered" evidence="12">
    <location>
        <begin position="95"/>
        <end position="115"/>
    </location>
</feature>
<comment type="function">
    <text evidence="11">Sterol O-acyltransferase that catalyzes the formation of stery esters.</text>
</comment>
<dbReference type="Pfam" id="PF03062">
    <property type="entry name" value="MBOAT"/>
    <property type="match status" value="1"/>
</dbReference>
<comment type="caution">
    <text evidence="14">The sequence shown here is derived from an EMBL/GenBank/DDBJ whole genome shotgun (WGS) entry which is preliminary data.</text>
</comment>
<dbReference type="PANTHER" id="PTHR10408">
    <property type="entry name" value="STEROL O-ACYLTRANSFERASE"/>
    <property type="match status" value="1"/>
</dbReference>
<dbReference type="GO" id="GO:0005789">
    <property type="term" value="C:endoplasmic reticulum membrane"/>
    <property type="evidence" value="ECO:0007669"/>
    <property type="project" value="UniProtKB-SubCell"/>
</dbReference>
<dbReference type="EC" id="2.3.1.20" evidence="4"/>
<accession>A0A9P8KYQ2</accession>
<reference evidence="14" key="1">
    <citation type="submission" date="2021-03" db="EMBL/GenBank/DDBJ databases">
        <title>Comparative genomics and phylogenomic investigation of the class Geoglossomycetes provide insights into ecological specialization and systematics.</title>
        <authorList>
            <person name="Melie T."/>
            <person name="Pirro S."/>
            <person name="Miller A.N."/>
            <person name="Quandt A."/>
        </authorList>
    </citation>
    <scope>NUCLEOTIDE SEQUENCE</scope>
    <source>
        <strain evidence="14">GBOQ0MN5Z8</strain>
    </source>
</reference>
<evidence type="ECO:0000313" key="15">
    <source>
        <dbReference type="Proteomes" id="UP000698800"/>
    </source>
</evidence>
<feature type="transmembrane region" description="Helical" evidence="13">
    <location>
        <begin position="382"/>
        <end position="401"/>
    </location>
</feature>
<keyword evidence="10" id="KW-0012">Acyltransferase</keyword>